<feature type="region of interest" description="Disordered" evidence="1">
    <location>
        <begin position="94"/>
        <end position="128"/>
    </location>
</feature>
<evidence type="ECO:0000313" key="2">
    <source>
        <dbReference type="EMBL" id="SJZ92494.1"/>
    </source>
</evidence>
<evidence type="ECO:0000313" key="3">
    <source>
        <dbReference type="Proteomes" id="UP000190637"/>
    </source>
</evidence>
<name>A0A1T4PLM6_9ACTN</name>
<feature type="region of interest" description="Disordered" evidence="1">
    <location>
        <begin position="46"/>
        <end position="79"/>
    </location>
</feature>
<sequence>MPEQGTPGPLKLSERLTLVYERLDQMPPPTSAQESFDRLNAVLDQVEDEHSGVPKNPNPGLKFDGRMYPPREDFTERTADGRILAVTKGNTIEAHPDGTLTVSSRKTGKPVYHRQGAGQPLTRGSGPELKVENPAIAEAFEAVRRAQQGMVPPGKRPRNQSEARTQRRDTPQRGNDRGPER</sequence>
<dbReference type="OrthoDB" id="5194826at2"/>
<gene>
    <name evidence="2" type="ORF">SAMN02745673_01884</name>
</gene>
<feature type="region of interest" description="Disordered" evidence="1">
    <location>
        <begin position="144"/>
        <end position="181"/>
    </location>
</feature>
<proteinExistence type="predicted"/>
<dbReference type="EMBL" id="FUWS01000004">
    <property type="protein sequence ID" value="SJZ92494.1"/>
    <property type="molecule type" value="Genomic_DNA"/>
</dbReference>
<dbReference type="AlphaFoldDB" id="A0A1T4PLM6"/>
<dbReference type="Proteomes" id="UP000190637">
    <property type="component" value="Unassembled WGS sequence"/>
</dbReference>
<feature type="compositionally biased region" description="Basic and acidic residues" evidence="1">
    <location>
        <begin position="159"/>
        <end position="181"/>
    </location>
</feature>
<feature type="compositionally biased region" description="Basic and acidic residues" evidence="1">
    <location>
        <begin position="63"/>
        <end position="79"/>
    </location>
</feature>
<dbReference type="STRING" id="1122192.SAMN02745673_01884"/>
<evidence type="ECO:0000256" key="1">
    <source>
        <dbReference type="SAM" id="MobiDB-lite"/>
    </source>
</evidence>
<accession>A0A1T4PLM6</accession>
<keyword evidence="3" id="KW-1185">Reference proteome</keyword>
<reference evidence="2 3" key="1">
    <citation type="submission" date="2017-02" db="EMBL/GenBank/DDBJ databases">
        <authorList>
            <person name="Peterson S.W."/>
        </authorList>
    </citation>
    <scope>NUCLEOTIDE SEQUENCE [LARGE SCALE GENOMIC DNA]</scope>
    <source>
        <strain evidence="2 3">DSM 45154</strain>
    </source>
</reference>
<protein>
    <submittedName>
        <fullName evidence="2">Uncharacterized protein</fullName>
    </submittedName>
</protein>
<dbReference type="RefSeq" id="WP_078761222.1">
    <property type="nucleotide sequence ID" value="NZ_FUWS01000004.1"/>
</dbReference>
<organism evidence="2 3">
    <name type="scientific">Marinactinospora thermotolerans DSM 45154</name>
    <dbReference type="NCBI Taxonomy" id="1122192"/>
    <lineage>
        <taxon>Bacteria</taxon>
        <taxon>Bacillati</taxon>
        <taxon>Actinomycetota</taxon>
        <taxon>Actinomycetes</taxon>
        <taxon>Streptosporangiales</taxon>
        <taxon>Nocardiopsidaceae</taxon>
        <taxon>Marinactinospora</taxon>
    </lineage>
</organism>